<organism evidence="1 2">
    <name type="scientific">Leptospira interrogans str. UI 12621</name>
    <dbReference type="NCBI Taxonomy" id="1049937"/>
    <lineage>
        <taxon>Bacteria</taxon>
        <taxon>Pseudomonadati</taxon>
        <taxon>Spirochaetota</taxon>
        <taxon>Spirochaetia</taxon>
        <taxon>Leptospirales</taxon>
        <taxon>Leptospiraceae</taxon>
        <taxon>Leptospira</taxon>
    </lineage>
</organism>
<evidence type="ECO:0000313" key="1">
    <source>
        <dbReference type="EMBL" id="EKO26273.1"/>
    </source>
</evidence>
<comment type="caution">
    <text evidence="1">The sequence shown here is derived from an EMBL/GenBank/DDBJ whole genome shotgun (WGS) entry which is preliminary data.</text>
</comment>
<name>A0A0F6HD79_LEPIR</name>
<gene>
    <name evidence="1" type="ORF">LEP1GSC104_3189</name>
</gene>
<evidence type="ECO:0000313" key="2">
    <source>
        <dbReference type="Proteomes" id="UP000006324"/>
    </source>
</evidence>
<proteinExistence type="predicted"/>
<dbReference type="AlphaFoldDB" id="A0A0F6HD79"/>
<reference evidence="1 2" key="1">
    <citation type="submission" date="2012-09" db="EMBL/GenBank/DDBJ databases">
        <authorList>
            <person name="Harkins D.M."/>
            <person name="Durkin A.S."/>
            <person name="Brinkac L.M."/>
            <person name="Selengut J.D."/>
            <person name="Sanka R."/>
            <person name="DePew J."/>
            <person name="Purushe J."/>
            <person name="Chanthongthip A."/>
            <person name="Lattana O."/>
            <person name="Phetsouvanh R."/>
            <person name="Newton P.N."/>
            <person name="Vinetz J.M."/>
            <person name="Sutton G.G."/>
            <person name="Nelson W.C."/>
            <person name="Fouts D.E."/>
        </authorList>
    </citation>
    <scope>NUCLEOTIDE SEQUENCE [LARGE SCALE GENOMIC DNA]</scope>
    <source>
        <strain evidence="1 2">UI 12621</strain>
    </source>
</reference>
<protein>
    <submittedName>
        <fullName evidence="1">Uncharacterized protein</fullName>
    </submittedName>
</protein>
<dbReference type="RefSeq" id="WP_002119189.1">
    <property type="nucleotide sequence ID" value="NZ_AHNQ02000014.1"/>
</dbReference>
<dbReference type="EMBL" id="AHNQ02000014">
    <property type="protein sequence ID" value="EKO26273.1"/>
    <property type="molecule type" value="Genomic_DNA"/>
</dbReference>
<accession>A0A0F6HD79</accession>
<sequence length="91" mass="10796">MTPNHPQEDEASSIKAYEGFYNELNEVCNSIDHPYNSQRIPRSTAILYIVKIENLQDLKKRINQIAENNNLKFDRLLLIRVEKKDYKLEFL</sequence>
<dbReference type="Proteomes" id="UP000006324">
    <property type="component" value="Unassembled WGS sequence"/>
</dbReference>